<protein>
    <recommendedName>
        <fullName evidence="4">Doubled CXXCH motif domain-containing protein</fullName>
    </recommendedName>
</protein>
<evidence type="ECO:0008006" key="4">
    <source>
        <dbReference type="Google" id="ProtNLM"/>
    </source>
</evidence>
<dbReference type="Gene3D" id="2.60.120.1440">
    <property type="match status" value="1"/>
</dbReference>
<feature type="domain" description="Doubled CXXCH motif" evidence="2">
    <location>
        <begin position="541"/>
        <end position="574"/>
    </location>
</feature>
<dbReference type="PANTHER" id="PTHR38731">
    <property type="entry name" value="LIPL45-RELATED LIPOPROTEIN-RELATED"/>
    <property type="match status" value="1"/>
</dbReference>
<name>A0A3B0RP75_9ZZZZ</name>
<evidence type="ECO:0000313" key="3">
    <source>
        <dbReference type="EMBL" id="VAV85375.1"/>
    </source>
</evidence>
<dbReference type="InterPro" id="IPR010177">
    <property type="entry name" value="Paired_CXXCH_1"/>
</dbReference>
<proteinExistence type="predicted"/>
<evidence type="ECO:0000259" key="2">
    <source>
        <dbReference type="Pfam" id="PF09699"/>
    </source>
</evidence>
<dbReference type="EMBL" id="UOEA01000086">
    <property type="protein sequence ID" value="VAV85375.1"/>
    <property type="molecule type" value="Genomic_DNA"/>
</dbReference>
<accession>A0A3B0RP75</accession>
<feature type="domain" description="FecR protein" evidence="1">
    <location>
        <begin position="69"/>
        <end position="171"/>
    </location>
</feature>
<dbReference type="NCBIfam" id="TIGR01905">
    <property type="entry name" value="paired_CXXCH_1"/>
    <property type="match status" value="1"/>
</dbReference>
<dbReference type="InterPro" id="IPR036280">
    <property type="entry name" value="Multihaem_cyt_sf"/>
</dbReference>
<reference evidence="3" key="1">
    <citation type="submission" date="2018-06" db="EMBL/GenBank/DDBJ databases">
        <authorList>
            <person name="Zhirakovskaya E."/>
        </authorList>
    </citation>
    <scope>NUCLEOTIDE SEQUENCE</scope>
</reference>
<organism evidence="3">
    <name type="scientific">hydrothermal vent metagenome</name>
    <dbReference type="NCBI Taxonomy" id="652676"/>
    <lineage>
        <taxon>unclassified sequences</taxon>
        <taxon>metagenomes</taxon>
        <taxon>ecological metagenomes</taxon>
    </lineage>
</organism>
<gene>
    <name evidence="3" type="ORF">MNBD_DELTA01-1301</name>
</gene>
<dbReference type="InterPro" id="IPR006860">
    <property type="entry name" value="FecR"/>
</dbReference>
<sequence length="576" mass="63184">MIKIKKFIFLLVLCAVVVSGNFFPPPVAAAHDELPVAIIVAYKGEVYLYRDGSEKKILIRGPEGIYFKDTIVTNPESGVKILAKDDSVITLGADSALKVNAYDINDGVTQRVVLLRLTGGSLRAIVHRAFKPESSVFKVETGTAVVMSKGTDFIMSSVGDNLEVAAIQGKVDVVGVGLNEGPEVKVAAGYITTVDHKGKITKPGKLGQAKLDSLLAMTELPVTMAFELALKGCQACHLDMFKVVDDFAFKHSETKQCSMCHIKGALNAGERDKSLQVNYPSRDNILFIGTNAYSEYAATVTVMDDTGLEAVSEEIEFVVREMKEVPGEEREPVITGLKVSEVQRGVFLVTVLTWKTDEPALSMVEYGMKEGYEFSVRASNHYVTDHKVSIDRFKTGKKYNLRAVSEDIFGNVAVSEPIKVKIDKPFMAEQDEGEMPDEIVFGGFDVMKVGGKIALRWSSDIRTMASIHLVEKIEEEADDKVVLKDKHAPGLRNEIETGLVSCQECHSGDEHMSASHPFGEVDWSKGAIKAKELPLGDGSQMMCSTCHESHGSNHGFMLRKSEEDLCSACHQERKKF</sequence>
<evidence type="ECO:0000259" key="1">
    <source>
        <dbReference type="Pfam" id="PF04773"/>
    </source>
</evidence>
<dbReference type="Pfam" id="PF04773">
    <property type="entry name" value="FecR"/>
    <property type="match status" value="1"/>
</dbReference>
<dbReference type="Pfam" id="PF09699">
    <property type="entry name" value="Paired_CXXCH_1"/>
    <property type="match status" value="1"/>
</dbReference>
<dbReference type="AlphaFoldDB" id="A0A3B0RP75"/>
<dbReference type="SUPFAM" id="SSF48695">
    <property type="entry name" value="Multiheme cytochromes"/>
    <property type="match status" value="1"/>
</dbReference>